<feature type="non-terminal residue" evidence="1">
    <location>
        <position position="62"/>
    </location>
</feature>
<name>A0A2N7TVU1_9GAMM</name>
<organism evidence="1 3">
    <name type="scientific">Billgrantia endophytica</name>
    <dbReference type="NCBI Taxonomy" id="2033802"/>
    <lineage>
        <taxon>Bacteria</taxon>
        <taxon>Pseudomonadati</taxon>
        <taxon>Pseudomonadota</taxon>
        <taxon>Gammaproteobacteria</taxon>
        <taxon>Oceanospirillales</taxon>
        <taxon>Halomonadaceae</taxon>
        <taxon>Billgrantia</taxon>
    </lineage>
</organism>
<proteinExistence type="predicted"/>
<keyword evidence="3" id="KW-1185">Reference proteome</keyword>
<dbReference type="Proteomes" id="UP000235803">
    <property type="component" value="Unassembled WGS sequence"/>
</dbReference>
<reference evidence="1 3" key="1">
    <citation type="submission" date="2018-01" db="EMBL/GenBank/DDBJ databases">
        <title>Halomonas endophytica sp. nov., isolated from storage liquid in the stems of Populus euphratica.</title>
        <authorList>
            <person name="Chen C."/>
        </authorList>
    </citation>
    <scope>NUCLEOTIDE SEQUENCE [LARGE SCALE GENOMIC DNA]</scope>
    <source>
        <strain evidence="1 3">MC28</strain>
    </source>
</reference>
<evidence type="ECO:0000313" key="3">
    <source>
        <dbReference type="Proteomes" id="UP000235803"/>
    </source>
</evidence>
<dbReference type="EMBL" id="PNRF01000046">
    <property type="protein sequence ID" value="PMR72306.1"/>
    <property type="molecule type" value="Genomic_DNA"/>
</dbReference>
<sequence length="62" mass="7242">MAVIGIDVSKKKLDCAWLRDVSTGKVKTRVFTNHRQGFPRLLEWLEHQTGEPRERLHILMEA</sequence>
<comment type="caution">
    <text evidence="1">The sequence shown here is derived from an EMBL/GenBank/DDBJ whole genome shotgun (WGS) entry which is preliminary data.</text>
</comment>
<dbReference type="AlphaFoldDB" id="A0A2N7TVU1"/>
<evidence type="ECO:0000313" key="1">
    <source>
        <dbReference type="EMBL" id="PMR72306.1"/>
    </source>
</evidence>
<accession>A0A2N7TVU1</accession>
<dbReference type="EMBL" id="PNRF01000028">
    <property type="protein sequence ID" value="PMR74520.1"/>
    <property type="molecule type" value="Genomic_DNA"/>
</dbReference>
<protein>
    <submittedName>
        <fullName evidence="1">IS110 family transposase</fullName>
    </submittedName>
</protein>
<evidence type="ECO:0000313" key="2">
    <source>
        <dbReference type="EMBL" id="PMR74520.1"/>
    </source>
</evidence>
<gene>
    <name evidence="2" type="ORF">C1H69_14765</name>
    <name evidence="1" type="ORF">C1H69_21860</name>
</gene>